<evidence type="ECO:0000313" key="4">
    <source>
        <dbReference type="Proteomes" id="UP000799291"/>
    </source>
</evidence>
<feature type="non-terminal residue" evidence="3">
    <location>
        <position position="191"/>
    </location>
</feature>
<dbReference type="InterPro" id="IPR027417">
    <property type="entry name" value="P-loop_NTPase"/>
</dbReference>
<keyword evidence="4" id="KW-1185">Reference proteome</keyword>
<dbReference type="Gene3D" id="3.40.50.300">
    <property type="entry name" value="P-loop containing nucleotide triphosphate hydrolases"/>
    <property type="match status" value="1"/>
</dbReference>
<dbReference type="EMBL" id="MU005590">
    <property type="protein sequence ID" value="KAF2681610.1"/>
    <property type="molecule type" value="Genomic_DNA"/>
</dbReference>
<feature type="domain" description="ABC transporter" evidence="2">
    <location>
        <begin position="1"/>
        <end position="118"/>
    </location>
</feature>
<evidence type="ECO:0000259" key="2">
    <source>
        <dbReference type="Pfam" id="PF00005"/>
    </source>
</evidence>
<proteinExistence type="predicted"/>
<evidence type="ECO:0000313" key="3">
    <source>
        <dbReference type="EMBL" id="KAF2681610.1"/>
    </source>
</evidence>
<organism evidence="3 4">
    <name type="scientific">Lentithecium fluviatile CBS 122367</name>
    <dbReference type="NCBI Taxonomy" id="1168545"/>
    <lineage>
        <taxon>Eukaryota</taxon>
        <taxon>Fungi</taxon>
        <taxon>Dikarya</taxon>
        <taxon>Ascomycota</taxon>
        <taxon>Pezizomycotina</taxon>
        <taxon>Dothideomycetes</taxon>
        <taxon>Pleosporomycetidae</taxon>
        <taxon>Pleosporales</taxon>
        <taxon>Massarineae</taxon>
        <taxon>Lentitheciaceae</taxon>
        <taxon>Lentithecium</taxon>
    </lineage>
</organism>
<dbReference type="AlphaFoldDB" id="A0A6G1IUF2"/>
<dbReference type="GO" id="GO:0005524">
    <property type="term" value="F:ATP binding"/>
    <property type="evidence" value="ECO:0007669"/>
    <property type="project" value="InterPro"/>
</dbReference>
<feature type="non-terminal residue" evidence="3">
    <location>
        <position position="1"/>
    </location>
</feature>
<accession>A0A6G1IUF2</accession>
<protein>
    <recommendedName>
        <fullName evidence="2">ABC transporter domain-containing protein</fullName>
    </recommendedName>
</protein>
<name>A0A6G1IUF2_9PLEO</name>
<gene>
    <name evidence="3" type="ORF">K458DRAFT_281297</name>
</gene>
<dbReference type="InterPro" id="IPR003439">
    <property type="entry name" value="ABC_transporter-like_ATP-bd"/>
</dbReference>
<dbReference type="Proteomes" id="UP000799291">
    <property type="component" value="Unassembled WGS sequence"/>
</dbReference>
<sequence>CTTFLKTIANDTKSYSSVKSTIHYGHIPASEQSSRYRGEVVCCLEEDVHFPALTVWRTVVFALLNKTRKRGEDTLPLVARTLLRVFELSHTVNTFVGDVYPRGVSGGERKRVCAVLLIADSSANLNVICWNNSTRGLDSSTALDFARSLRTLTDISNRATLVALYQTGESIYGLFSKVLLIHSGKCIYYRP</sequence>
<dbReference type="SUPFAM" id="SSF52540">
    <property type="entry name" value="P-loop containing nucleoside triphosphate hydrolases"/>
    <property type="match status" value="1"/>
</dbReference>
<dbReference type="PANTHER" id="PTHR19241">
    <property type="entry name" value="ATP-BINDING CASSETTE TRANSPORTER"/>
    <property type="match status" value="1"/>
</dbReference>
<dbReference type="GO" id="GO:0016887">
    <property type="term" value="F:ATP hydrolysis activity"/>
    <property type="evidence" value="ECO:0007669"/>
    <property type="project" value="InterPro"/>
</dbReference>
<reference evidence="3" key="1">
    <citation type="journal article" date="2020" name="Stud. Mycol.">
        <title>101 Dothideomycetes genomes: a test case for predicting lifestyles and emergence of pathogens.</title>
        <authorList>
            <person name="Haridas S."/>
            <person name="Albert R."/>
            <person name="Binder M."/>
            <person name="Bloem J."/>
            <person name="Labutti K."/>
            <person name="Salamov A."/>
            <person name="Andreopoulos B."/>
            <person name="Baker S."/>
            <person name="Barry K."/>
            <person name="Bills G."/>
            <person name="Bluhm B."/>
            <person name="Cannon C."/>
            <person name="Castanera R."/>
            <person name="Culley D."/>
            <person name="Daum C."/>
            <person name="Ezra D."/>
            <person name="Gonzalez J."/>
            <person name="Henrissat B."/>
            <person name="Kuo A."/>
            <person name="Liang C."/>
            <person name="Lipzen A."/>
            <person name="Lutzoni F."/>
            <person name="Magnuson J."/>
            <person name="Mondo S."/>
            <person name="Nolan M."/>
            <person name="Ohm R."/>
            <person name="Pangilinan J."/>
            <person name="Park H.-J."/>
            <person name="Ramirez L."/>
            <person name="Alfaro M."/>
            <person name="Sun H."/>
            <person name="Tritt A."/>
            <person name="Yoshinaga Y."/>
            <person name="Zwiers L.-H."/>
            <person name="Turgeon B."/>
            <person name="Goodwin S."/>
            <person name="Spatafora J."/>
            <person name="Crous P."/>
            <person name="Grigoriev I."/>
        </authorList>
    </citation>
    <scope>NUCLEOTIDE SEQUENCE</scope>
    <source>
        <strain evidence="3">CBS 122367</strain>
    </source>
</reference>
<dbReference type="OrthoDB" id="3919567at2759"/>
<evidence type="ECO:0000256" key="1">
    <source>
        <dbReference type="ARBA" id="ARBA00022448"/>
    </source>
</evidence>
<dbReference type="Pfam" id="PF00005">
    <property type="entry name" value="ABC_tran"/>
    <property type="match status" value="1"/>
</dbReference>
<keyword evidence="1" id="KW-0813">Transport</keyword>